<feature type="region of interest" description="Disordered" evidence="2">
    <location>
        <begin position="513"/>
        <end position="542"/>
    </location>
</feature>
<dbReference type="PANTHER" id="PTHR35391">
    <property type="entry name" value="C2H2-TYPE DOMAIN-CONTAINING PROTEIN-RELATED"/>
    <property type="match status" value="1"/>
</dbReference>
<feature type="compositionally biased region" description="Polar residues" evidence="2">
    <location>
        <begin position="889"/>
        <end position="906"/>
    </location>
</feature>
<dbReference type="InterPro" id="IPR028012">
    <property type="entry name" value="Rua1_C"/>
</dbReference>
<dbReference type="InterPro" id="IPR013087">
    <property type="entry name" value="Znf_C2H2_type"/>
</dbReference>
<evidence type="ECO:0000313" key="5">
    <source>
        <dbReference type="Proteomes" id="UP001600064"/>
    </source>
</evidence>
<feature type="region of interest" description="Disordered" evidence="2">
    <location>
        <begin position="933"/>
        <end position="962"/>
    </location>
</feature>
<dbReference type="Gene3D" id="1.25.40.20">
    <property type="entry name" value="Ankyrin repeat-containing domain"/>
    <property type="match status" value="1"/>
</dbReference>
<dbReference type="EMBL" id="JAZGUE010000004">
    <property type="protein sequence ID" value="KAL2267919.1"/>
    <property type="molecule type" value="Genomic_DNA"/>
</dbReference>
<dbReference type="GeneID" id="98126413"/>
<dbReference type="SMART" id="SM00355">
    <property type="entry name" value="ZnF_C2H2"/>
    <property type="match status" value="2"/>
</dbReference>
<dbReference type="InterPro" id="IPR002110">
    <property type="entry name" value="Ankyrin_rpt"/>
</dbReference>
<protein>
    <recommendedName>
        <fullName evidence="3">C2H2-type domain-containing protein</fullName>
    </recommendedName>
</protein>
<dbReference type="Proteomes" id="UP001600064">
    <property type="component" value="Unassembled WGS sequence"/>
</dbReference>
<feature type="domain" description="C2H2-type" evidence="3">
    <location>
        <begin position="412"/>
        <end position="436"/>
    </location>
</feature>
<feature type="region of interest" description="Disordered" evidence="2">
    <location>
        <begin position="887"/>
        <end position="909"/>
    </location>
</feature>
<feature type="compositionally biased region" description="Acidic residues" evidence="2">
    <location>
        <begin position="528"/>
        <end position="537"/>
    </location>
</feature>
<feature type="region of interest" description="Disordered" evidence="2">
    <location>
        <begin position="250"/>
        <end position="277"/>
    </location>
</feature>
<dbReference type="InterPro" id="IPR058925">
    <property type="entry name" value="zf-C2H2_AcuF"/>
</dbReference>
<gene>
    <name evidence="4" type="ORF">VTJ83DRAFT_5196</name>
</gene>
<dbReference type="PROSITE" id="PS50088">
    <property type="entry name" value="ANK_REPEAT"/>
    <property type="match status" value="1"/>
</dbReference>
<dbReference type="Pfam" id="PF26082">
    <property type="entry name" value="zf-C2H2_AcuF"/>
    <property type="match status" value="1"/>
</dbReference>
<feature type="domain" description="C2H2-type" evidence="3">
    <location>
        <begin position="383"/>
        <end position="408"/>
    </location>
</feature>
<dbReference type="PANTHER" id="PTHR35391:SF7">
    <property type="entry name" value="C2H2-TYPE DOMAIN-CONTAINING PROTEIN"/>
    <property type="match status" value="1"/>
</dbReference>
<reference evidence="4 5" key="1">
    <citation type="journal article" date="2024" name="Commun. Biol.">
        <title>Comparative genomic analysis of thermophilic fungi reveals convergent evolutionary adaptations and gene losses.</title>
        <authorList>
            <person name="Steindorff A.S."/>
            <person name="Aguilar-Pontes M.V."/>
            <person name="Robinson A.J."/>
            <person name="Andreopoulos B."/>
            <person name="LaButti K."/>
            <person name="Kuo A."/>
            <person name="Mondo S."/>
            <person name="Riley R."/>
            <person name="Otillar R."/>
            <person name="Haridas S."/>
            <person name="Lipzen A."/>
            <person name="Grimwood J."/>
            <person name="Schmutz J."/>
            <person name="Clum A."/>
            <person name="Reid I.D."/>
            <person name="Moisan M.C."/>
            <person name="Butler G."/>
            <person name="Nguyen T.T.M."/>
            <person name="Dewar K."/>
            <person name="Conant G."/>
            <person name="Drula E."/>
            <person name="Henrissat B."/>
            <person name="Hansel C."/>
            <person name="Singer S."/>
            <person name="Hutchinson M.I."/>
            <person name="de Vries R.P."/>
            <person name="Natvig D.O."/>
            <person name="Powell A.J."/>
            <person name="Tsang A."/>
            <person name="Grigoriev I.V."/>
        </authorList>
    </citation>
    <scope>NUCLEOTIDE SEQUENCE [LARGE SCALE GENOMIC DNA]</scope>
    <source>
        <strain evidence="4 5">ATCC 22073</strain>
    </source>
</reference>
<name>A0ABR4DD36_9PEZI</name>
<accession>A0ABR4DD36</accession>
<proteinExistence type="predicted"/>
<evidence type="ECO:0000256" key="1">
    <source>
        <dbReference type="PROSITE-ProRule" id="PRU00023"/>
    </source>
</evidence>
<feature type="compositionally biased region" description="Polar residues" evidence="2">
    <location>
        <begin position="254"/>
        <end position="266"/>
    </location>
</feature>
<keyword evidence="1" id="KW-0040">ANK repeat</keyword>
<sequence length="962" mass="106722">MAGHSEPIFAAASQTRRLLRELRGDAADKAQRGALPHGVEVDPIYLTDCLDRFNLWGGSLGVFQKGDASLDARLSNHVVAREVLRLLKQLDAVVSDLREIIDGKREQSTWTRASLLHMAAEDFSDVSSCSDDEPDVVCTPESNLEDGQASDLNDVMTESKDLHFSINEAVASLLRLSAQVRKSSRKAKFAKSSVDENYAVGPDISHIREFFPHLDASRNVALAERLGKANAQRRQWLLYRRRHHQKLSIDLSEPVTQPMESSSRNSRGWPEEEDDTKSIAQVSALQRSPTWNSSLISPTRASTFVSRDPGAEDTLFPRLGGLAETLYARSSKAPVDEQRLLVPKPPQDLVLGQPYFCRYCCSVVEISGRQAWQKHVHSDLSSYVCLAEHCDLFFESRRKWWAHEMESHRKTWTCGICNHSRVSDIASMKAHIRTSHADQVREDQVDDVADKFGRPVSHFDAAECPFCDYPCLLRQRGISEHEISRLSIDKFGRHLARHQEQLSLFVLPNSDVADADESDGESRCGMESDWDASESEVEQPPTVQDPELLRAKLAEIVKSQKSMYAESLPSHPDLALRWQPPQDFTPPLEDFDTDDPDRLPLRQEPIFGGDLHTPGWARGTGSRKEGFCARCPVSHWVNMADGSYAFHLTYFHGVPESGVPLPRPPMLRTSSHKHGWEAFCESCNGWRVLKKTPRGWNWYRHWLNDHSEIVQLRTEAVRNSDDERRVFDLQHATIEPPSTPLEDTRQQTHTILEGILLAHSDQVNCKQVSSLLAVYAAHDMDGLFYDFLSRAAQRWPPHILREIVNAATESGLTLLQMAAAQGLTWSVISLLEWGADPNVAGQGHPTPLDLAADAGYFFIAQRLVTGGADVAKAPLFARIISNEREYAGENTSPRTDCQGANSSSPSRIDVKSLGPLGRAAFAGDIAIVKSLLGKGDSPAVDGGGTGGKSGNRPDAAGGGGKS</sequence>
<feature type="repeat" description="ANK" evidence="1">
    <location>
        <begin position="810"/>
        <end position="842"/>
    </location>
</feature>
<dbReference type="Pfam" id="PF14616">
    <property type="entry name" value="Rua1_C"/>
    <property type="match status" value="1"/>
</dbReference>
<evidence type="ECO:0000256" key="2">
    <source>
        <dbReference type="SAM" id="MobiDB-lite"/>
    </source>
</evidence>
<evidence type="ECO:0000313" key="4">
    <source>
        <dbReference type="EMBL" id="KAL2267919.1"/>
    </source>
</evidence>
<comment type="caution">
    <text evidence="4">The sequence shown here is derived from an EMBL/GenBank/DDBJ whole genome shotgun (WGS) entry which is preliminary data.</text>
</comment>
<dbReference type="SUPFAM" id="SSF48403">
    <property type="entry name" value="Ankyrin repeat"/>
    <property type="match status" value="1"/>
</dbReference>
<dbReference type="InterPro" id="IPR036770">
    <property type="entry name" value="Ankyrin_rpt-contain_sf"/>
</dbReference>
<evidence type="ECO:0000259" key="3">
    <source>
        <dbReference type="SMART" id="SM00355"/>
    </source>
</evidence>
<keyword evidence="5" id="KW-1185">Reference proteome</keyword>
<dbReference type="RefSeq" id="XP_070866646.1">
    <property type="nucleotide sequence ID" value="XM_071011769.1"/>
</dbReference>
<organism evidence="4 5">
    <name type="scientific">Remersonia thermophila</name>
    <dbReference type="NCBI Taxonomy" id="72144"/>
    <lineage>
        <taxon>Eukaryota</taxon>
        <taxon>Fungi</taxon>
        <taxon>Dikarya</taxon>
        <taxon>Ascomycota</taxon>
        <taxon>Pezizomycotina</taxon>
        <taxon>Sordariomycetes</taxon>
        <taxon>Sordariomycetidae</taxon>
        <taxon>Sordariales</taxon>
        <taxon>Sordariales incertae sedis</taxon>
        <taxon>Remersonia</taxon>
    </lineage>
</organism>